<dbReference type="InterPro" id="IPR000073">
    <property type="entry name" value="AB_hydrolase_1"/>
</dbReference>
<dbReference type="InterPro" id="IPR029058">
    <property type="entry name" value="AB_hydrolase_fold"/>
</dbReference>
<feature type="compositionally biased region" description="Basic and acidic residues" evidence="4">
    <location>
        <begin position="149"/>
        <end position="159"/>
    </location>
</feature>
<dbReference type="Gene3D" id="3.40.50.1820">
    <property type="entry name" value="alpha/beta hydrolase"/>
    <property type="match status" value="1"/>
</dbReference>
<gene>
    <name evidence="8" type="ORF">SAMN05660733_01893</name>
</gene>
<evidence type="ECO:0000256" key="2">
    <source>
        <dbReference type="ARBA" id="ARBA00022729"/>
    </source>
</evidence>
<evidence type="ECO:0000313" key="8">
    <source>
        <dbReference type="EMBL" id="SMC82631.1"/>
    </source>
</evidence>
<evidence type="ECO:0000313" key="9">
    <source>
        <dbReference type="Proteomes" id="UP000192840"/>
    </source>
</evidence>
<sequence length="491" mass="53707">MSNALDVIGRCAAAAVLAVPLVTAAPALAEPSTLDWQPCRQVQEHWDPEDGVSECVKVTVPLDHSRPHGRKIDLAVSRIKATDPHKRRGVLLMNPGGPGNAGLGMPYTMRRTKLAELGTDHDLIGFDPRATAASGGVECEATPEDGPEPDPKASPEQQFRQDYERNARTNARCIGYDRDLQTNLSTRAVADDMDLIRAALGERKISFFGISWGTALGAVYRSHYDHRVDRMLLDSVMPADFTLETMNLGASAAKQANYEVLADWLAQRDETVRLGSTPQAVTRSIGELAAKLDQVPVTVTPPGGKPRKYTGSHLRSMLTYKRAAWQQVAESVVALRDGGVPPLTGDEPELEGFGLTPVWYGGLLMQRAVVCNDQGRAPDVDEAWRQVQHRQEEYPFFRNGHGYGNWCAGWPLPATPWQLKRAASPLQLSGHRYETNTPLFFAEQMRHEIGGALLTVDDSAHGSLWAIDCADKAVRFLRTGQTSNDACPGIS</sequence>
<dbReference type="Pfam" id="PF08386">
    <property type="entry name" value="Abhydrolase_4"/>
    <property type="match status" value="1"/>
</dbReference>
<evidence type="ECO:0000256" key="5">
    <source>
        <dbReference type="SAM" id="SignalP"/>
    </source>
</evidence>
<feature type="signal peptide" evidence="5">
    <location>
        <begin position="1"/>
        <end position="29"/>
    </location>
</feature>
<dbReference type="InterPro" id="IPR051601">
    <property type="entry name" value="Serine_prot/Carboxylest_S33"/>
</dbReference>
<dbReference type="SUPFAM" id="SSF53474">
    <property type="entry name" value="alpha/beta-Hydrolases"/>
    <property type="match status" value="1"/>
</dbReference>
<organism evidence="8 9">
    <name type="scientific">Lentzea albidocapillata</name>
    <dbReference type="NCBI Taxonomy" id="40571"/>
    <lineage>
        <taxon>Bacteria</taxon>
        <taxon>Bacillati</taxon>
        <taxon>Actinomycetota</taxon>
        <taxon>Actinomycetes</taxon>
        <taxon>Pseudonocardiales</taxon>
        <taxon>Pseudonocardiaceae</taxon>
        <taxon>Lentzea</taxon>
    </lineage>
</organism>
<dbReference type="STRING" id="40571.SAMN05660733_01893"/>
<dbReference type="PANTHER" id="PTHR43248:SF29">
    <property type="entry name" value="TRIPEPTIDYL AMINOPEPTIDASE"/>
    <property type="match status" value="1"/>
</dbReference>
<dbReference type="EMBL" id="FWYC01000005">
    <property type="protein sequence ID" value="SMC82631.1"/>
    <property type="molecule type" value="Genomic_DNA"/>
</dbReference>
<accession>A0A1W2CBY6</accession>
<feature type="domain" description="AB hydrolase-1" evidence="6">
    <location>
        <begin position="90"/>
        <end position="281"/>
    </location>
</feature>
<dbReference type="RefSeq" id="WP_144065250.1">
    <property type="nucleotide sequence ID" value="NZ_FWYC01000005.1"/>
</dbReference>
<proteinExistence type="inferred from homology"/>
<dbReference type="GO" id="GO:0016787">
    <property type="term" value="F:hydrolase activity"/>
    <property type="evidence" value="ECO:0007669"/>
    <property type="project" value="UniProtKB-KW"/>
</dbReference>
<evidence type="ECO:0000259" key="7">
    <source>
        <dbReference type="Pfam" id="PF08386"/>
    </source>
</evidence>
<keyword evidence="2 5" id="KW-0732">Signal</keyword>
<evidence type="ECO:0000259" key="6">
    <source>
        <dbReference type="Pfam" id="PF00561"/>
    </source>
</evidence>
<dbReference type="Pfam" id="PF00561">
    <property type="entry name" value="Abhydrolase_1"/>
    <property type="match status" value="1"/>
</dbReference>
<evidence type="ECO:0000256" key="4">
    <source>
        <dbReference type="SAM" id="MobiDB-lite"/>
    </source>
</evidence>
<dbReference type="OrthoDB" id="4447445at2"/>
<feature type="region of interest" description="Disordered" evidence="4">
    <location>
        <begin position="132"/>
        <end position="159"/>
    </location>
</feature>
<dbReference type="AlphaFoldDB" id="A0A1W2CBY6"/>
<keyword evidence="9" id="KW-1185">Reference proteome</keyword>
<feature type="chain" id="PRO_5010707897" evidence="5">
    <location>
        <begin position="30"/>
        <end position="491"/>
    </location>
</feature>
<feature type="domain" description="Peptidase S33 tripeptidyl aminopeptidase-like C-terminal" evidence="7">
    <location>
        <begin position="395"/>
        <end position="484"/>
    </location>
</feature>
<keyword evidence="3" id="KW-0378">Hydrolase</keyword>
<evidence type="ECO:0000256" key="1">
    <source>
        <dbReference type="ARBA" id="ARBA00010088"/>
    </source>
</evidence>
<evidence type="ECO:0000256" key="3">
    <source>
        <dbReference type="ARBA" id="ARBA00022801"/>
    </source>
</evidence>
<protein>
    <submittedName>
        <fullName evidence="8">TAP-like protein</fullName>
    </submittedName>
</protein>
<name>A0A1W2CBY6_9PSEU</name>
<dbReference type="InterPro" id="IPR013595">
    <property type="entry name" value="Pept_S33_TAP-like_C"/>
</dbReference>
<dbReference type="PANTHER" id="PTHR43248">
    <property type="entry name" value="2-SUCCINYL-6-HYDROXY-2,4-CYCLOHEXADIENE-1-CARBOXYLATE SYNTHASE"/>
    <property type="match status" value="1"/>
</dbReference>
<dbReference type="Proteomes" id="UP000192840">
    <property type="component" value="Unassembled WGS sequence"/>
</dbReference>
<comment type="similarity">
    <text evidence="1">Belongs to the peptidase S33 family.</text>
</comment>
<reference evidence="9" key="1">
    <citation type="submission" date="2017-04" db="EMBL/GenBank/DDBJ databases">
        <authorList>
            <person name="Varghese N."/>
            <person name="Submissions S."/>
        </authorList>
    </citation>
    <scope>NUCLEOTIDE SEQUENCE [LARGE SCALE GENOMIC DNA]</scope>
    <source>
        <strain evidence="9">DSM 44073</strain>
    </source>
</reference>
<dbReference type="eggNOG" id="COG0596">
    <property type="taxonomic scope" value="Bacteria"/>
</dbReference>